<protein>
    <submittedName>
        <fullName evidence="2">SAM domain-containing protein</fullName>
    </submittedName>
</protein>
<evidence type="ECO:0000313" key="1">
    <source>
        <dbReference type="Proteomes" id="UP000095286"/>
    </source>
</evidence>
<reference evidence="2" key="1">
    <citation type="submission" date="2016-11" db="UniProtKB">
        <authorList>
            <consortium name="WormBaseParasite"/>
        </authorList>
    </citation>
    <scope>IDENTIFICATION</scope>
    <source>
        <strain evidence="2">KR3021</strain>
    </source>
</reference>
<evidence type="ECO:0000313" key="2">
    <source>
        <dbReference type="WBParaSite" id="RSKR_0000406300.1"/>
    </source>
</evidence>
<name>A0AC35TTP6_9BILA</name>
<sequence length="169" mass="19335">MNSFQGHVIYSISSIVLVVLVGLGVICECVRDWRLHNTLKNELARFLEFSKSEAAKDIQKWASKVGGMMLIVGVDYKLIGSGVLPQKVKKYCLTNELVMKFRNENKDLFRQELADVDGDDILIEKKLGLRKLRQERVRVVFEYMEGQNDSKNILPPSDKDLEEIDFLGI</sequence>
<dbReference type="WBParaSite" id="RSKR_0000406300.1">
    <property type="protein sequence ID" value="RSKR_0000406300.1"/>
    <property type="gene ID" value="RSKR_0000406300"/>
</dbReference>
<proteinExistence type="predicted"/>
<accession>A0AC35TTP6</accession>
<dbReference type="Proteomes" id="UP000095286">
    <property type="component" value="Unplaced"/>
</dbReference>
<organism evidence="1 2">
    <name type="scientific">Rhabditophanes sp. KR3021</name>
    <dbReference type="NCBI Taxonomy" id="114890"/>
    <lineage>
        <taxon>Eukaryota</taxon>
        <taxon>Metazoa</taxon>
        <taxon>Ecdysozoa</taxon>
        <taxon>Nematoda</taxon>
        <taxon>Chromadorea</taxon>
        <taxon>Rhabditida</taxon>
        <taxon>Tylenchina</taxon>
        <taxon>Panagrolaimomorpha</taxon>
        <taxon>Strongyloidoidea</taxon>
        <taxon>Alloionematidae</taxon>
        <taxon>Rhabditophanes</taxon>
    </lineage>
</organism>